<evidence type="ECO:0000256" key="8">
    <source>
        <dbReference type="ARBA" id="ARBA00023163"/>
    </source>
</evidence>
<dbReference type="Pfam" id="PF23084">
    <property type="entry name" value="KH_PARP14_1"/>
    <property type="match status" value="1"/>
</dbReference>
<evidence type="ECO:0000256" key="1">
    <source>
        <dbReference type="ARBA" id="ARBA00004123"/>
    </source>
</evidence>
<dbReference type="EMBL" id="AAQR03117646">
    <property type="status" value="NOT_ANNOTATED_CDS"/>
    <property type="molecule type" value="Genomic_DNA"/>
</dbReference>
<dbReference type="SUPFAM" id="SSF56399">
    <property type="entry name" value="ADP-ribosylation"/>
    <property type="match status" value="1"/>
</dbReference>
<keyword evidence="8" id="KW-0804">Transcription</keyword>
<evidence type="ECO:0000259" key="15">
    <source>
        <dbReference type="PROSITE" id="PS51154"/>
    </source>
</evidence>
<feature type="domain" description="Macro" evidence="15">
    <location>
        <begin position="1027"/>
        <end position="1198"/>
    </location>
</feature>
<dbReference type="CDD" id="cd02903">
    <property type="entry name" value="Macro_BAL-like"/>
    <property type="match status" value="2"/>
</dbReference>
<dbReference type="EMBL" id="AAQR03117648">
    <property type="status" value="NOT_ANNOTATED_CDS"/>
    <property type="molecule type" value="Genomic_DNA"/>
</dbReference>
<protein>
    <recommendedName>
        <fullName evidence="12">Poly [ADP-ribose] polymerase</fullName>
        <shortName evidence="12">PARP</shortName>
        <ecNumber evidence="12">2.4.2.-</ecNumber>
    </recommendedName>
</protein>
<dbReference type="InterPro" id="IPR012677">
    <property type="entry name" value="Nucleotide-bd_a/b_plait_sf"/>
</dbReference>
<dbReference type="InterPro" id="IPR057044">
    <property type="entry name" value="PARP14_KH_1"/>
</dbReference>
<dbReference type="EC" id="2.4.2.-" evidence="12"/>
<evidence type="ECO:0000256" key="7">
    <source>
        <dbReference type="ARBA" id="ARBA00023027"/>
    </source>
</evidence>
<dbReference type="GO" id="GO:0005634">
    <property type="term" value="C:nucleus"/>
    <property type="evidence" value="ECO:0007669"/>
    <property type="project" value="UniProtKB-SubCell"/>
</dbReference>
<dbReference type="OMA" id="DYWDEME"/>
<dbReference type="InterPro" id="IPR057049">
    <property type="entry name" value="PARP14_KH_8"/>
</dbReference>
<dbReference type="Pfam" id="PF22005">
    <property type="entry name" value="WWE_1"/>
    <property type="match status" value="1"/>
</dbReference>
<dbReference type="Gene3D" id="3.30.720.50">
    <property type="match status" value="1"/>
</dbReference>
<dbReference type="GO" id="GO:0003714">
    <property type="term" value="F:transcription corepressor activity"/>
    <property type="evidence" value="ECO:0007669"/>
    <property type="project" value="TreeGrafter"/>
</dbReference>
<comment type="subcellular location">
    <subcellularLocation>
        <location evidence="1">Nucleus</location>
    </subcellularLocation>
</comment>
<keyword evidence="9" id="KW-0539">Nucleus</keyword>
<feature type="domain" description="PARP catalytic" evidence="14">
    <location>
        <begin position="1416"/>
        <end position="1612"/>
    </location>
</feature>
<evidence type="ECO:0000256" key="11">
    <source>
        <dbReference type="ARBA" id="ARBA00024347"/>
    </source>
</evidence>
<name>H0X6Y7_OTOGA</name>
<evidence type="ECO:0000259" key="14">
    <source>
        <dbReference type="PROSITE" id="PS51059"/>
    </source>
</evidence>
<evidence type="ECO:0000313" key="16">
    <source>
        <dbReference type="Ensembl" id="ENSOGAP00000011152.2"/>
    </source>
</evidence>
<evidence type="ECO:0000313" key="17">
    <source>
        <dbReference type="Proteomes" id="UP000005225"/>
    </source>
</evidence>
<dbReference type="SUPFAM" id="SSF117839">
    <property type="entry name" value="WWE domain"/>
    <property type="match status" value="1"/>
</dbReference>
<dbReference type="InterPro" id="IPR012317">
    <property type="entry name" value="Poly(ADP-ribose)pol_cat_dom"/>
</dbReference>
<accession>H0X6Y7</accession>
<dbReference type="FunFam" id="3.40.220.10:FF:000009">
    <property type="entry name" value="Poly [ADP-ribose] polymerase"/>
    <property type="match status" value="1"/>
</dbReference>
<evidence type="ECO:0000256" key="3">
    <source>
        <dbReference type="ARBA" id="ARBA00022679"/>
    </source>
</evidence>
<dbReference type="EMBL" id="AAQR03117647">
    <property type="status" value="NOT_ANNOTATED_CDS"/>
    <property type="molecule type" value="Genomic_DNA"/>
</dbReference>
<evidence type="ECO:0000256" key="5">
    <source>
        <dbReference type="ARBA" id="ARBA00022737"/>
    </source>
</evidence>
<dbReference type="InterPro" id="IPR037197">
    <property type="entry name" value="WWE_dom_sf"/>
</dbReference>
<dbReference type="Ensembl" id="ENSOGAT00000012459.2">
    <property type="protein sequence ID" value="ENSOGAP00000011152.2"/>
    <property type="gene ID" value="ENSOGAG00000012454.2"/>
</dbReference>
<dbReference type="Pfam" id="PF23085">
    <property type="entry name" value="RRM_PARP14_3"/>
    <property type="match status" value="1"/>
</dbReference>
<dbReference type="GO" id="GO:0005886">
    <property type="term" value="C:plasma membrane"/>
    <property type="evidence" value="ECO:0007669"/>
    <property type="project" value="Ensembl"/>
</dbReference>
<organism evidence="16 17">
    <name type="scientific">Otolemur garnettii</name>
    <name type="common">Small-eared galago</name>
    <name type="synonym">Garnett's greater bushbaby</name>
    <dbReference type="NCBI Taxonomy" id="30611"/>
    <lineage>
        <taxon>Eukaryota</taxon>
        <taxon>Metazoa</taxon>
        <taxon>Chordata</taxon>
        <taxon>Craniata</taxon>
        <taxon>Vertebrata</taxon>
        <taxon>Euteleostomi</taxon>
        <taxon>Mammalia</taxon>
        <taxon>Eutheria</taxon>
        <taxon>Euarchontoglires</taxon>
        <taxon>Primates</taxon>
        <taxon>Strepsirrhini</taxon>
        <taxon>Lorisiformes</taxon>
        <taxon>Galagidae</taxon>
        <taxon>Otolemur</taxon>
    </lineage>
</organism>
<dbReference type="PROSITE" id="PS51154">
    <property type="entry name" value="MACRO"/>
    <property type="match status" value="2"/>
</dbReference>
<dbReference type="InParanoid" id="H0X6Y7"/>
<dbReference type="FunFam" id="3.30.70.330:FF:000487">
    <property type="entry name" value="Poly [ADP-ribose] polymerase"/>
    <property type="match status" value="1"/>
</dbReference>
<dbReference type="SMART" id="SM00506">
    <property type="entry name" value="A1pp"/>
    <property type="match status" value="2"/>
</dbReference>
<evidence type="ECO:0000256" key="10">
    <source>
        <dbReference type="ARBA" id="ARBA00024159"/>
    </source>
</evidence>
<dbReference type="GO" id="GO:0010629">
    <property type="term" value="P:negative regulation of gene expression"/>
    <property type="evidence" value="ECO:0007669"/>
    <property type="project" value="Ensembl"/>
</dbReference>
<dbReference type="GO" id="GO:0070212">
    <property type="term" value="P:protein poly-ADP-ribosylation"/>
    <property type="evidence" value="ECO:0007669"/>
    <property type="project" value="TreeGrafter"/>
</dbReference>
<dbReference type="InterPro" id="IPR004170">
    <property type="entry name" value="WWE_dom"/>
</dbReference>
<dbReference type="InterPro" id="IPR057050">
    <property type="entry name" value="RRM_PARP14_2"/>
</dbReference>
<evidence type="ECO:0000256" key="6">
    <source>
        <dbReference type="ARBA" id="ARBA00023015"/>
    </source>
</evidence>
<dbReference type="Gene3D" id="3.30.70.330">
    <property type="match status" value="2"/>
</dbReference>
<keyword evidence="7 12" id="KW-0520">NAD</keyword>
<dbReference type="GO" id="GO:0019899">
    <property type="term" value="F:enzyme binding"/>
    <property type="evidence" value="ECO:0007669"/>
    <property type="project" value="Ensembl"/>
</dbReference>
<dbReference type="EMBL" id="AAQR03117645">
    <property type="status" value="NOT_ANNOTATED_CDS"/>
    <property type="molecule type" value="Genomic_DNA"/>
</dbReference>
<reference evidence="16" key="2">
    <citation type="submission" date="2025-08" db="UniProtKB">
        <authorList>
            <consortium name="Ensembl"/>
        </authorList>
    </citation>
    <scope>IDENTIFICATION</scope>
</reference>
<comment type="catalytic activity">
    <reaction evidence="10">
        <text>L-glutamyl-[protein] + NAD(+) = 5-O-(ADP-D-ribosyl)-L-glutamyl-[protein] + nicotinamide</text>
        <dbReference type="Rhea" id="RHEA:58224"/>
        <dbReference type="Rhea" id="RHEA-COMP:10208"/>
        <dbReference type="Rhea" id="RHEA-COMP:15089"/>
        <dbReference type="ChEBI" id="CHEBI:17154"/>
        <dbReference type="ChEBI" id="CHEBI:29973"/>
        <dbReference type="ChEBI" id="CHEBI:57540"/>
        <dbReference type="ChEBI" id="CHEBI:142540"/>
    </reaction>
    <physiologicalReaction direction="left-to-right" evidence="10">
        <dbReference type="Rhea" id="RHEA:58225"/>
    </physiologicalReaction>
</comment>
<keyword evidence="5" id="KW-0677">Repeat</keyword>
<dbReference type="Pfam" id="PF00644">
    <property type="entry name" value="PARP"/>
    <property type="match status" value="1"/>
</dbReference>
<dbReference type="GO" id="GO:0016779">
    <property type="term" value="F:nucleotidyltransferase activity"/>
    <property type="evidence" value="ECO:0007669"/>
    <property type="project" value="UniProtKB-KW"/>
</dbReference>
<dbReference type="PANTHER" id="PTHR14453">
    <property type="entry name" value="PARP/ZINC FINGER CCCH TYPE DOMAIN CONTAINING PROTEIN"/>
    <property type="match status" value="1"/>
</dbReference>
<dbReference type="GO" id="GO:0140807">
    <property type="term" value="F:NAD+-protein-glutamate ADP-ribosyltransferase activity"/>
    <property type="evidence" value="ECO:0007669"/>
    <property type="project" value="RHEA"/>
</dbReference>
<keyword evidence="6" id="KW-0805">Transcription regulation</keyword>
<dbReference type="STRING" id="30611.ENSOGAP00000011152"/>
<dbReference type="InterPro" id="IPR057051">
    <property type="entry name" value="PARP14_RPM_1"/>
</dbReference>
<evidence type="ECO:0000256" key="12">
    <source>
        <dbReference type="RuleBase" id="RU362114"/>
    </source>
</evidence>
<dbReference type="InterPro" id="IPR054596">
    <property type="entry name" value="PARP14_WWE"/>
</dbReference>
<dbReference type="GO" id="GO:0003950">
    <property type="term" value="F:NAD+ poly-ADP-ribosyltransferase activity"/>
    <property type="evidence" value="ECO:0007669"/>
    <property type="project" value="UniProtKB-UniRule"/>
</dbReference>
<evidence type="ECO:0000256" key="2">
    <source>
        <dbReference type="ARBA" id="ARBA00022676"/>
    </source>
</evidence>
<dbReference type="GO" id="GO:0060336">
    <property type="term" value="P:negative regulation of type II interferon-mediated signaling pathway"/>
    <property type="evidence" value="ECO:0007669"/>
    <property type="project" value="Ensembl"/>
</dbReference>
<evidence type="ECO:0000256" key="9">
    <source>
        <dbReference type="ARBA" id="ARBA00023242"/>
    </source>
</evidence>
<dbReference type="CDD" id="cd12300">
    <property type="entry name" value="RRM1_PAR14"/>
    <property type="match status" value="1"/>
</dbReference>
<dbReference type="CDD" id="cd01439">
    <property type="entry name" value="TCCD_inducible_PARP_like"/>
    <property type="match status" value="1"/>
</dbReference>
<proteinExistence type="inferred from homology"/>
<dbReference type="Pfam" id="PF01661">
    <property type="entry name" value="Macro"/>
    <property type="match status" value="2"/>
</dbReference>
<reference evidence="17" key="1">
    <citation type="submission" date="2011-03" db="EMBL/GenBank/DDBJ databases">
        <title>Version 3 of the genome sequence of Otolemur garnettii (Bushbaby).</title>
        <authorList>
            <consortium name="The Broad Institute Genome Sequencing Platform"/>
            <person name="Di Palma F."/>
            <person name="Johnson J."/>
            <person name="Lander E.S."/>
            <person name="Lindblad-Toh K."/>
            <person name="Jaffe D.B."/>
            <person name="Gnerre S."/>
            <person name="MacCallum I."/>
            <person name="Przybylski D."/>
            <person name="Ribeiro F.J."/>
            <person name="Burton J.N."/>
            <person name="Walker B.J."/>
            <person name="Sharpe T."/>
            <person name="Hall G."/>
        </authorList>
    </citation>
    <scope>NUCLEOTIDE SEQUENCE [LARGE SCALE GENOMIC DNA]</scope>
</reference>
<dbReference type="PROSITE" id="PS50918">
    <property type="entry name" value="WWE"/>
    <property type="match status" value="1"/>
</dbReference>
<keyword evidence="2 12" id="KW-0328">Glycosyltransferase</keyword>
<dbReference type="InterPro" id="IPR002589">
    <property type="entry name" value="Macro_dom"/>
</dbReference>
<dbReference type="GeneTree" id="ENSGT00940000154311"/>
<dbReference type="Pfam" id="PF23245">
    <property type="entry name" value="RRM_PARP14_2"/>
    <property type="match status" value="1"/>
</dbReference>
<dbReference type="Gene3D" id="3.40.220.10">
    <property type="entry name" value="Leucine Aminopeptidase, subunit E, domain 1"/>
    <property type="match status" value="2"/>
</dbReference>
<dbReference type="SUPFAM" id="SSF52949">
    <property type="entry name" value="Macro domain-like"/>
    <property type="match status" value="2"/>
</dbReference>
<dbReference type="FunFam" id="3.90.228.10:FF:000008">
    <property type="entry name" value="Poly [ADP-ribose] polymerase"/>
    <property type="match status" value="1"/>
</dbReference>
<reference evidence="16" key="3">
    <citation type="submission" date="2025-09" db="UniProtKB">
        <authorList>
            <consortium name="Ensembl"/>
        </authorList>
    </citation>
    <scope>IDENTIFICATION</scope>
</reference>
<dbReference type="GO" id="GO:1902216">
    <property type="term" value="P:positive regulation of interleukin-4-mediated signaling pathway"/>
    <property type="evidence" value="ECO:0007669"/>
    <property type="project" value="Ensembl"/>
</dbReference>
<evidence type="ECO:0000259" key="13">
    <source>
        <dbReference type="PROSITE" id="PS50918"/>
    </source>
</evidence>
<dbReference type="Pfam" id="PF23254">
    <property type="entry name" value="KH_PARP14_8"/>
    <property type="match status" value="1"/>
</dbReference>
<dbReference type="HOGENOM" id="CLU_003288_1_0_1"/>
<dbReference type="eggNOG" id="KOG2633">
    <property type="taxonomic scope" value="Eukaryota"/>
</dbReference>
<sequence>MAESGSFPLLVEGSWGPYPPKNLSTKLQMYFQSSKRSGGGECEVRQDPGSPSRFLVLFHPEDVRQRVLERKNHELVLPGKGTFKLTLQLPTAPDKVHDVVEEKTLTEESKVKDVTKPEAQESYYTEVSLNEGSEEMEDTPKECENIPALVAFENLRANVTDTMLILLVENISGLPNDDFDVEVIPDFDVAVVTFKKHIDIVKFVEECAQHHLTKQLQLSPRLLEVTKTICVENLPPGADEYSLQLFFENPFHGGGRVASVKCFPKESSALIEFFDSKVLDSIMAKKLDFNKMPLSVFPYYASLGTALYGKEKPVIKLPAPFEESLDLPLWKFLQKKNQLIDEINEEMSHCHCELTWSQLSGKVTIRPAATLVNQGRPRETIPSSVSQTQWVSLDKAWPMICENGKGIEVRSLGFYFYLCHILGNLRFTSCPNTEQLEHRVCRGLESKGPSVPNSNEEMWGGKWKVDLRMFQVPGITWGQFLEVAGLFIVITKMHINHGLSLRAGEDILSGLTERVVSLDTARLFFAPLFENIPKRKQTSQTMEVQSSLNVLFRDQDQSPKLSAHTSLVLIIFKYNTVGNALYDTKKSIFKYPSCVPRNMIKGNIVETVDYITALAHSHSTAILREAENCLTVTISHPPFCSSLFKLLLGLKVSFSDHYKNHSWWLSLLHYFKNIKNKFACHFNNKINEQNSLFPGIASMATVSAMHWSSVTQTGPLWKSFGHTPSLSSLISNLKQLPCLLMVFGESSWLGPRAGRWAFCSPLVLLHSQSGFHQFAAEALYQIRFLCSQHPVLMFMLFPFSLCLPQPVLLLRAYGIFTSYLRGLLLDPSNLKIFAFLFKTDVIVNSVSSDLALDRGPLSNALLVKAGPELQKELDAAAQGRAVRVGTVLQTSGCNLHCRHVLHVVAPEWRSNNTSSQKVMEDIIRECLEITESLSLKSITFPAIGTGNLGFPKTVFAELIISEVFKFSSKNQPTTLQEVHFLLRWSDDENIQAFTDEFAKRGNGNLTGDKTPKAGNTQGIFGTVSSPISGVHEMMIGPIVYQVATGDITTEDSDVIVNSTSNTFNLKAGVSKAILETAGQNVELECSQQVQQGKHDYIITGGGSLKCKNIIHVGGGNDVKKSVSCVLQECEKRNYSSISLPAIGTGSAKQDPDKVAEAILDAIEDFIQKGAAQSVKKVKVVIFQPQMLNAFYASMKKREGSQAAPQQSMFSRLSSLLGFSRQSPKKKTPLVLEVKTESAVFQVCGENTNCVESTLRWIQDLIEKEQLPYISEDECIRDFDEKEFQKLNELQKKLDITISLDHKKPLIKVVGIYRDVIQARDEIEKMIKRVRLDKEQESRADCISEFIEWQYNDNDTFHRFDKMTNLQLEDAKRAKRQTIVVTIKNKSCTVNFDTYTATDASGDTFSIQRLTKSEVEIPAHWSDMKQKNLCVVELQPTHPEYVNVASKFNQTCSNFKIEKIERIQNPDLWNSYQAKKKVMDAKNGQTINEKQLFHGTEATSVPQVNGNGFNRSYAGKNAVAYGKGTYFAVNASYSANDAYSRPDANGKKYMYYVRVLTGVYTVGNHTLIVPPSKNSQNPTDLYDTVTDNTQNPTLFVVFYDYQAYPEYLITFRR</sequence>
<dbReference type="PANTHER" id="PTHR14453:SF89">
    <property type="entry name" value="PROTEIN MONO-ADP-RIBOSYLTRANSFERASE PARP14"/>
    <property type="match status" value="1"/>
</dbReference>
<keyword evidence="4" id="KW-0548">Nucleotidyltransferase</keyword>
<dbReference type="InterPro" id="IPR043472">
    <property type="entry name" value="Macro_dom-like"/>
</dbReference>
<dbReference type="Pfam" id="PF23222">
    <property type="entry name" value="RRM_PARP14_1"/>
    <property type="match status" value="1"/>
</dbReference>
<dbReference type="GO" id="GO:0070403">
    <property type="term" value="F:NAD+ binding"/>
    <property type="evidence" value="ECO:0007669"/>
    <property type="project" value="UniProtKB-ARBA"/>
</dbReference>
<keyword evidence="3 12" id="KW-0808">Transferase</keyword>
<dbReference type="FunCoup" id="H0X6Y7">
    <property type="interactions" value="1864"/>
</dbReference>
<evidence type="ECO:0000256" key="4">
    <source>
        <dbReference type="ARBA" id="ARBA00022695"/>
    </source>
</evidence>
<dbReference type="Gene3D" id="3.90.228.10">
    <property type="match status" value="1"/>
</dbReference>
<dbReference type="PROSITE" id="PS51059">
    <property type="entry name" value="PARP_CATALYTIC"/>
    <property type="match status" value="1"/>
</dbReference>
<keyword evidence="17" id="KW-1185">Reference proteome</keyword>
<dbReference type="GO" id="GO:0005829">
    <property type="term" value="C:cytosol"/>
    <property type="evidence" value="ECO:0007669"/>
    <property type="project" value="Ensembl"/>
</dbReference>
<feature type="domain" description="Macro" evidence="15">
    <location>
        <begin position="804"/>
        <end position="1001"/>
    </location>
</feature>
<dbReference type="Proteomes" id="UP000005225">
    <property type="component" value="Unassembled WGS sequence"/>
</dbReference>
<feature type="domain" description="WWE" evidence="13">
    <location>
        <begin position="1334"/>
        <end position="1412"/>
    </location>
</feature>
<dbReference type="InterPro" id="IPR052056">
    <property type="entry name" value="Mono-ARTD/PARP"/>
</dbReference>
<comment type="similarity">
    <text evidence="11">Belongs to the ARTD/PARP family.</text>
</comment>